<evidence type="ECO:0000256" key="1">
    <source>
        <dbReference type="SAM" id="SignalP"/>
    </source>
</evidence>
<feature type="signal peptide" evidence="1">
    <location>
        <begin position="1"/>
        <end position="23"/>
    </location>
</feature>
<evidence type="ECO:0000313" key="4">
    <source>
        <dbReference type="Proteomes" id="UP001139353"/>
    </source>
</evidence>
<dbReference type="InterPro" id="IPR013424">
    <property type="entry name" value="Ice-binding_C"/>
</dbReference>
<keyword evidence="4" id="KW-1185">Reference proteome</keyword>
<feature type="chain" id="PRO_5040883439" evidence="1">
    <location>
        <begin position="24"/>
        <end position="254"/>
    </location>
</feature>
<dbReference type="EMBL" id="JAJLJH010000001">
    <property type="protein sequence ID" value="MCK9684758.1"/>
    <property type="molecule type" value="Genomic_DNA"/>
</dbReference>
<evidence type="ECO:0000313" key="3">
    <source>
        <dbReference type="EMBL" id="MCK9684758.1"/>
    </source>
</evidence>
<feature type="domain" description="Ice-binding protein C-terminal" evidence="2">
    <location>
        <begin position="227"/>
        <end position="252"/>
    </location>
</feature>
<sequence length="254" mass="25919">MKSLFAKTALAAATVLSVGAAQASVIDFENVDMSGLSFAPLVSNNEILTQGPFFMQGYDGNGSSDPGLVGSLIGPKSGGSCDGAGIACPTGDSTDYYATLNTGVLYMQGPHDMTLTQFDAGFIAPAGGVPNGAFGLLVVEGDRADKSYAIGAYKLSGPDASGSTSFSTFQAAGAMNDLFGGTTGTIDQGGFADYQFLEFYCSSSSLGSCSLDRSNLGQFALDNVTFAVPEPSSWALMAFGLAVVGSAARRRRSV</sequence>
<dbReference type="Proteomes" id="UP001139353">
    <property type="component" value="Unassembled WGS sequence"/>
</dbReference>
<dbReference type="NCBIfam" id="NF038120">
    <property type="entry name" value="PEP_CTERM_QFxxD"/>
    <property type="match status" value="1"/>
</dbReference>
<dbReference type="AlphaFoldDB" id="A0A9X1YEX8"/>
<dbReference type="RefSeq" id="WP_275680781.1">
    <property type="nucleotide sequence ID" value="NZ_JAJLJH010000001.1"/>
</dbReference>
<accession>A0A9X1YEX8</accession>
<protein>
    <submittedName>
        <fullName evidence="3">NF038120 family PEP-CTERM protein</fullName>
    </submittedName>
</protein>
<dbReference type="NCBIfam" id="NF035944">
    <property type="entry name" value="PEPxxWA-CTERM"/>
    <property type="match status" value="1"/>
</dbReference>
<evidence type="ECO:0000259" key="2">
    <source>
        <dbReference type="Pfam" id="PF07589"/>
    </source>
</evidence>
<name>A0A9X1YEX8_9BURK</name>
<comment type="caution">
    <text evidence="3">The sequence shown here is derived from an EMBL/GenBank/DDBJ whole genome shotgun (WGS) entry which is preliminary data.</text>
</comment>
<organism evidence="3 4">
    <name type="scientific">Scleromatobacter humisilvae</name>
    <dbReference type="NCBI Taxonomy" id="2897159"/>
    <lineage>
        <taxon>Bacteria</taxon>
        <taxon>Pseudomonadati</taxon>
        <taxon>Pseudomonadota</taxon>
        <taxon>Betaproteobacteria</taxon>
        <taxon>Burkholderiales</taxon>
        <taxon>Sphaerotilaceae</taxon>
        <taxon>Scleromatobacter</taxon>
    </lineage>
</organism>
<reference evidence="3" key="1">
    <citation type="submission" date="2021-11" db="EMBL/GenBank/DDBJ databases">
        <title>BS-T2-15 a new species belonging to the Comamonadaceae family isolated from the soil of a French oak forest.</title>
        <authorList>
            <person name="Mieszkin S."/>
            <person name="Alain K."/>
        </authorList>
    </citation>
    <scope>NUCLEOTIDE SEQUENCE</scope>
    <source>
        <strain evidence="3">BS-T2-15</strain>
    </source>
</reference>
<dbReference type="NCBIfam" id="TIGR02595">
    <property type="entry name" value="PEP_CTERM"/>
    <property type="match status" value="1"/>
</dbReference>
<proteinExistence type="predicted"/>
<gene>
    <name evidence="3" type="ORF">LPC04_03455</name>
</gene>
<dbReference type="Pfam" id="PF07589">
    <property type="entry name" value="PEP-CTERM"/>
    <property type="match status" value="1"/>
</dbReference>
<keyword evidence="1" id="KW-0732">Signal</keyword>